<keyword evidence="3" id="KW-1185">Reference proteome</keyword>
<feature type="region of interest" description="Disordered" evidence="1">
    <location>
        <begin position="151"/>
        <end position="182"/>
    </location>
</feature>
<dbReference type="AlphaFoldDB" id="A0A1H6F1T9"/>
<dbReference type="Proteomes" id="UP000236732">
    <property type="component" value="Unassembled WGS sequence"/>
</dbReference>
<evidence type="ECO:0000256" key="1">
    <source>
        <dbReference type="SAM" id="MobiDB-lite"/>
    </source>
</evidence>
<accession>A0A1H6F1T9</accession>
<dbReference type="EMBL" id="FNVT01000033">
    <property type="protein sequence ID" value="SEH03126.1"/>
    <property type="molecule type" value="Genomic_DNA"/>
</dbReference>
<sequence length="248" mass="27288">MTVDHLPICGTAVPERRYSAGNGRSRWRQHSLHLFRTTSSNFYLRQRVHALGPLPLRWPVTSDLLPPTFNLSLLRAVRRPAGNSLCCPVGSVPCYVRNHSPHRSECLLRRVHIFSSGRGNVPASAVAPTRTHDRCTSTEITTPTATWAETVNPRRRSRPLSPGERSPASALPGLPAPVGHVSGHPRTRLTCMECRDGARERQRDWCTGAANALSTAAMAPSTLEWMFMASHMPVICRTRAGTSCTAAR</sequence>
<proteinExistence type="predicted"/>
<name>A0A1H6F1T9_9ACTN</name>
<evidence type="ECO:0000313" key="2">
    <source>
        <dbReference type="EMBL" id="SEH03126.1"/>
    </source>
</evidence>
<feature type="compositionally biased region" description="Low complexity" evidence="1">
    <location>
        <begin position="166"/>
        <end position="177"/>
    </location>
</feature>
<gene>
    <name evidence="2" type="ORF">SAMN05444920_13330</name>
</gene>
<protein>
    <submittedName>
        <fullName evidence="2">Uncharacterized protein</fullName>
    </submittedName>
</protein>
<evidence type="ECO:0000313" key="3">
    <source>
        <dbReference type="Proteomes" id="UP000236732"/>
    </source>
</evidence>
<reference evidence="2 3" key="1">
    <citation type="submission" date="2016-10" db="EMBL/GenBank/DDBJ databases">
        <authorList>
            <person name="de Groot N.N."/>
        </authorList>
    </citation>
    <scope>NUCLEOTIDE SEQUENCE [LARGE SCALE GENOMIC DNA]</scope>
    <source>
        <strain evidence="2 3">CGMCC 4.7037</strain>
    </source>
</reference>
<organism evidence="2 3">
    <name type="scientific">Nonomuraea solani</name>
    <dbReference type="NCBI Taxonomy" id="1144553"/>
    <lineage>
        <taxon>Bacteria</taxon>
        <taxon>Bacillati</taxon>
        <taxon>Actinomycetota</taxon>
        <taxon>Actinomycetes</taxon>
        <taxon>Streptosporangiales</taxon>
        <taxon>Streptosporangiaceae</taxon>
        <taxon>Nonomuraea</taxon>
    </lineage>
</organism>